<dbReference type="SUPFAM" id="SSF81891">
    <property type="entry name" value="Poly A polymerase C-terminal region-like"/>
    <property type="match status" value="1"/>
</dbReference>
<protein>
    <submittedName>
        <fullName evidence="10">PcnB tRNA nucleotidyltransferase/poly(A) polymerase</fullName>
    </submittedName>
</protein>
<feature type="domain" description="Poly A polymerase head" evidence="8">
    <location>
        <begin position="25"/>
        <end position="146"/>
    </location>
</feature>
<evidence type="ECO:0000259" key="9">
    <source>
        <dbReference type="Pfam" id="PF12627"/>
    </source>
</evidence>
<dbReference type="Gene3D" id="1.10.3090.10">
    <property type="entry name" value="cca-adding enzyme, domain 2"/>
    <property type="match status" value="1"/>
</dbReference>
<proteinExistence type="predicted"/>
<name>A0A6J5KN19_9CAUD</name>
<accession>A0A6J5KN19</accession>
<dbReference type="GO" id="GO:0000049">
    <property type="term" value="F:tRNA binding"/>
    <property type="evidence" value="ECO:0007669"/>
    <property type="project" value="TreeGrafter"/>
</dbReference>
<dbReference type="CDD" id="cd05398">
    <property type="entry name" value="NT_ClassII-CCAase"/>
    <property type="match status" value="1"/>
</dbReference>
<dbReference type="GO" id="GO:0046872">
    <property type="term" value="F:metal ion binding"/>
    <property type="evidence" value="ECO:0007669"/>
    <property type="project" value="UniProtKB-KW"/>
</dbReference>
<dbReference type="GO" id="GO:0008033">
    <property type="term" value="P:tRNA processing"/>
    <property type="evidence" value="ECO:0007669"/>
    <property type="project" value="UniProtKB-KW"/>
</dbReference>
<dbReference type="SUPFAM" id="SSF81301">
    <property type="entry name" value="Nucleotidyltransferase"/>
    <property type="match status" value="1"/>
</dbReference>
<evidence type="ECO:0000256" key="5">
    <source>
        <dbReference type="ARBA" id="ARBA00022723"/>
    </source>
</evidence>
<sequence>MTVNKLLNPDLLRLRTLFQAQGFDLRFVGGCVRDTLLGLEPKDVDLHTDANPHEQVAIYQAAQVRYVETGLKHGTVTVVMNEVTYEITSLRQDVETDGRHATVAYTRDWHVDLKRRDFTINAMSLGFDGDLMDPFQGLEHLKIGLVHFVGDAEKRVQEDYLRILRWFRFRGRFGMSMSYSARRAVEKLAQGLQNISRERVWSEVSRILAGDDGPLLMAEMQALGIHRWIDLPAVSANILDADEVHTLTRHPVTMMVALYGMEAANVLVRWRASTNECQMATWLNVYQGKGRRLQDLLAVDGVSREWVMELAALRLEDDMLRSMLAVWTVPVFPVSGHDVMALGLSGPAVGKKLKTLKDAWAQSDYNMTRQELLCRCIHA</sequence>
<evidence type="ECO:0000256" key="4">
    <source>
        <dbReference type="ARBA" id="ARBA00022695"/>
    </source>
</evidence>
<dbReference type="GO" id="GO:0000166">
    <property type="term" value="F:nucleotide binding"/>
    <property type="evidence" value="ECO:0007669"/>
    <property type="project" value="UniProtKB-KW"/>
</dbReference>
<evidence type="ECO:0000256" key="3">
    <source>
        <dbReference type="ARBA" id="ARBA00022694"/>
    </source>
</evidence>
<dbReference type="PANTHER" id="PTHR46173">
    <property type="entry name" value="CCA TRNA NUCLEOTIDYLTRANSFERASE 1, MITOCHONDRIAL"/>
    <property type="match status" value="1"/>
</dbReference>
<dbReference type="PANTHER" id="PTHR46173:SF1">
    <property type="entry name" value="CCA TRNA NUCLEOTIDYLTRANSFERASE 1, MITOCHONDRIAL"/>
    <property type="match status" value="1"/>
</dbReference>
<evidence type="ECO:0000256" key="7">
    <source>
        <dbReference type="ARBA" id="ARBA00022842"/>
    </source>
</evidence>
<feature type="domain" description="tRNA nucleotidyltransferase/poly(A) polymerase RNA and SrmB- binding" evidence="9">
    <location>
        <begin position="174"/>
        <end position="229"/>
    </location>
</feature>
<gene>
    <name evidence="10" type="ORF">UFOVP29_350</name>
</gene>
<dbReference type="InterPro" id="IPR043519">
    <property type="entry name" value="NT_sf"/>
</dbReference>
<evidence type="ECO:0000259" key="8">
    <source>
        <dbReference type="Pfam" id="PF01743"/>
    </source>
</evidence>
<organism evidence="10">
    <name type="scientific">uncultured Caudovirales phage</name>
    <dbReference type="NCBI Taxonomy" id="2100421"/>
    <lineage>
        <taxon>Viruses</taxon>
        <taxon>Duplodnaviria</taxon>
        <taxon>Heunggongvirae</taxon>
        <taxon>Uroviricota</taxon>
        <taxon>Caudoviricetes</taxon>
        <taxon>Peduoviridae</taxon>
        <taxon>Maltschvirus</taxon>
        <taxon>Maltschvirus maltsch</taxon>
    </lineage>
</organism>
<reference evidence="10" key="1">
    <citation type="submission" date="2020-04" db="EMBL/GenBank/DDBJ databases">
        <authorList>
            <person name="Chiriac C."/>
            <person name="Salcher M."/>
            <person name="Ghai R."/>
            <person name="Kavagutti S V."/>
        </authorList>
    </citation>
    <scope>NUCLEOTIDE SEQUENCE</scope>
</reference>
<keyword evidence="3" id="KW-0819">tRNA processing</keyword>
<evidence type="ECO:0000256" key="6">
    <source>
        <dbReference type="ARBA" id="ARBA00022741"/>
    </source>
</evidence>
<evidence type="ECO:0000256" key="2">
    <source>
        <dbReference type="ARBA" id="ARBA00022679"/>
    </source>
</evidence>
<keyword evidence="5" id="KW-0479">Metal-binding</keyword>
<comment type="cofactor">
    <cofactor evidence="1">
        <name>Mg(2+)</name>
        <dbReference type="ChEBI" id="CHEBI:18420"/>
    </cofactor>
</comment>
<evidence type="ECO:0000313" key="10">
    <source>
        <dbReference type="EMBL" id="CAB4123191.1"/>
    </source>
</evidence>
<dbReference type="EMBL" id="LR796167">
    <property type="protein sequence ID" value="CAB4123191.1"/>
    <property type="molecule type" value="Genomic_DNA"/>
</dbReference>
<dbReference type="Gene3D" id="3.30.460.10">
    <property type="entry name" value="Beta Polymerase, domain 2"/>
    <property type="match status" value="1"/>
</dbReference>
<keyword evidence="2 10" id="KW-0808">Transferase</keyword>
<keyword evidence="7" id="KW-0460">Magnesium</keyword>
<evidence type="ECO:0000256" key="1">
    <source>
        <dbReference type="ARBA" id="ARBA00001946"/>
    </source>
</evidence>
<dbReference type="InterPro" id="IPR032828">
    <property type="entry name" value="PolyA_RNA-bd"/>
</dbReference>
<dbReference type="Pfam" id="PF12627">
    <property type="entry name" value="PolyA_pol_RNAbd"/>
    <property type="match status" value="1"/>
</dbReference>
<dbReference type="InterPro" id="IPR002646">
    <property type="entry name" value="PolA_pol_head_dom"/>
</dbReference>
<dbReference type="InterPro" id="IPR050264">
    <property type="entry name" value="Bact_CCA-adding_enz_type3_sf"/>
</dbReference>
<dbReference type="Pfam" id="PF01743">
    <property type="entry name" value="PolyA_pol"/>
    <property type="match status" value="1"/>
</dbReference>
<keyword evidence="4" id="KW-0548">Nucleotidyltransferase</keyword>
<keyword evidence="6" id="KW-0547">Nucleotide-binding</keyword>
<dbReference type="GO" id="GO:0016779">
    <property type="term" value="F:nucleotidyltransferase activity"/>
    <property type="evidence" value="ECO:0007669"/>
    <property type="project" value="UniProtKB-KW"/>
</dbReference>